<reference evidence="1 2" key="1">
    <citation type="submission" date="2018-09" db="EMBL/GenBank/DDBJ databases">
        <authorList>
            <person name="Zhu H."/>
        </authorList>
    </citation>
    <scope>NUCLEOTIDE SEQUENCE [LARGE SCALE GENOMIC DNA]</scope>
    <source>
        <strain evidence="1 2">K2R01-6</strain>
    </source>
</reference>
<evidence type="ECO:0000313" key="2">
    <source>
        <dbReference type="Proteomes" id="UP000286100"/>
    </source>
</evidence>
<accession>A0A418WNE9</accession>
<evidence type="ECO:0000313" key="1">
    <source>
        <dbReference type="EMBL" id="RJF91520.1"/>
    </source>
</evidence>
<sequence>MLRAQFCREQADQAQADAEAASLDNVRQQCLRSMQVWQRLADQAERVHAERLVREEATRCSKAD</sequence>
<keyword evidence="2" id="KW-1185">Reference proteome</keyword>
<name>A0A418WNE9_9SPHN</name>
<dbReference type="Proteomes" id="UP000286100">
    <property type="component" value="Unassembled WGS sequence"/>
</dbReference>
<organism evidence="1 2">
    <name type="scientific">Sphingomonas cavernae</name>
    <dbReference type="NCBI Taxonomy" id="2320861"/>
    <lineage>
        <taxon>Bacteria</taxon>
        <taxon>Pseudomonadati</taxon>
        <taxon>Pseudomonadota</taxon>
        <taxon>Alphaproteobacteria</taxon>
        <taxon>Sphingomonadales</taxon>
        <taxon>Sphingomonadaceae</taxon>
        <taxon>Sphingomonas</taxon>
    </lineage>
</organism>
<comment type="caution">
    <text evidence="1">The sequence shown here is derived from an EMBL/GenBank/DDBJ whole genome shotgun (WGS) entry which is preliminary data.</text>
</comment>
<protein>
    <submittedName>
        <fullName evidence="1">Uncharacterized protein</fullName>
    </submittedName>
</protein>
<gene>
    <name evidence="1" type="ORF">D3876_10780</name>
</gene>
<dbReference type="EMBL" id="QYUM01000003">
    <property type="protein sequence ID" value="RJF91520.1"/>
    <property type="molecule type" value="Genomic_DNA"/>
</dbReference>
<dbReference type="OrthoDB" id="7411138at2"/>
<dbReference type="AlphaFoldDB" id="A0A418WNE9"/>
<proteinExistence type="predicted"/>